<evidence type="ECO:0000256" key="2">
    <source>
        <dbReference type="ARBA" id="ARBA00022475"/>
    </source>
</evidence>
<proteinExistence type="predicted"/>
<dbReference type="PANTHER" id="PTHR35007:SF2">
    <property type="entry name" value="PILUS ASSEMBLE PROTEIN"/>
    <property type="match status" value="1"/>
</dbReference>
<sequence>MVTLSLVVGTVVFIGLTALTGAAPIGLCFAVFAAALPWGALTWQAKRRQTVLREVWPDAIDNLRSAIRAGLTLPEALADLAERGPVELREAFASFATDYRSGARFNDALDRLKDILADPTADRLVAALQVTREVGGADIGRLLETLSDFLRDDARTRAELEARQSWTVNGARLAVVAPWLILLLLAMQPEAAAAYQSLAGLIVLLVGMGVSIICYQLMLRIGSLPPERRVL</sequence>
<keyword evidence="9" id="KW-1185">Reference proteome</keyword>
<dbReference type="InterPro" id="IPR042094">
    <property type="entry name" value="T2SS_GspF_sf"/>
</dbReference>
<evidence type="ECO:0000256" key="3">
    <source>
        <dbReference type="ARBA" id="ARBA00022692"/>
    </source>
</evidence>
<dbReference type="Gene3D" id="1.20.81.30">
    <property type="entry name" value="Type II secretion system (T2SS), domain F"/>
    <property type="match status" value="1"/>
</dbReference>
<evidence type="ECO:0000259" key="7">
    <source>
        <dbReference type="Pfam" id="PF00482"/>
    </source>
</evidence>
<evidence type="ECO:0000256" key="5">
    <source>
        <dbReference type="ARBA" id="ARBA00023136"/>
    </source>
</evidence>
<evidence type="ECO:0000256" key="4">
    <source>
        <dbReference type="ARBA" id="ARBA00022989"/>
    </source>
</evidence>
<keyword evidence="2" id="KW-1003">Cell membrane</keyword>
<keyword evidence="4 6" id="KW-1133">Transmembrane helix</keyword>
<feature type="transmembrane region" description="Helical" evidence="6">
    <location>
        <begin position="166"/>
        <end position="186"/>
    </location>
</feature>
<dbReference type="Proteomes" id="UP001183794">
    <property type="component" value="Unassembled WGS sequence"/>
</dbReference>
<evidence type="ECO:0000313" key="8">
    <source>
        <dbReference type="EMBL" id="MDR7346748.1"/>
    </source>
</evidence>
<evidence type="ECO:0000313" key="9">
    <source>
        <dbReference type="Proteomes" id="UP001183794"/>
    </source>
</evidence>
<reference evidence="8 9" key="1">
    <citation type="submission" date="2023-07" db="EMBL/GenBank/DDBJ databases">
        <title>Sequencing the genomes of 1000 actinobacteria strains.</title>
        <authorList>
            <person name="Klenk H.-P."/>
        </authorList>
    </citation>
    <scope>NUCLEOTIDE SEQUENCE [LARGE SCALE GENOMIC DNA]</scope>
    <source>
        <strain evidence="8 9">DSM 22966</strain>
    </source>
</reference>
<organism evidence="8 9">
    <name type="scientific">Enteractinococcus fodinae</name>
    <dbReference type="NCBI Taxonomy" id="684663"/>
    <lineage>
        <taxon>Bacteria</taxon>
        <taxon>Bacillati</taxon>
        <taxon>Actinomycetota</taxon>
        <taxon>Actinomycetes</taxon>
        <taxon>Micrococcales</taxon>
        <taxon>Micrococcaceae</taxon>
    </lineage>
</organism>
<dbReference type="EMBL" id="JAVDYJ010000001">
    <property type="protein sequence ID" value="MDR7346748.1"/>
    <property type="molecule type" value="Genomic_DNA"/>
</dbReference>
<keyword evidence="5 6" id="KW-0472">Membrane</keyword>
<comment type="subcellular location">
    <subcellularLocation>
        <location evidence="1">Cell membrane</location>
        <topology evidence="1">Multi-pass membrane protein</topology>
    </subcellularLocation>
</comment>
<comment type="caution">
    <text evidence="8">The sequence shown here is derived from an EMBL/GenBank/DDBJ whole genome shotgun (WGS) entry which is preliminary data.</text>
</comment>
<feature type="domain" description="Type II secretion system protein GspF" evidence="7">
    <location>
        <begin position="60"/>
        <end position="185"/>
    </location>
</feature>
<evidence type="ECO:0000256" key="1">
    <source>
        <dbReference type="ARBA" id="ARBA00004651"/>
    </source>
</evidence>
<accession>A0ABU2AZG9</accession>
<gene>
    <name evidence="8" type="ORF">J2S62_001005</name>
</gene>
<dbReference type="InterPro" id="IPR018076">
    <property type="entry name" value="T2SS_GspF_dom"/>
</dbReference>
<protein>
    <submittedName>
        <fullName evidence="8">Tight adherence protein B</fullName>
    </submittedName>
</protein>
<evidence type="ECO:0000256" key="6">
    <source>
        <dbReference type="SAM" id="Phobius"/>
    </source>
</evidence>
<name>A0ABU2AZG9_9MICC</name>
<dbReference type="PANTHER" id="PTHR35007">
    <property type="entry name" value="INTEGRAL MEMBRANE PROTEIN-RELATED"/>
    <property type="match status" value="1"/>
</dbReference>
<feature type="transmembrane region" description="Helical" evidence="6">
    <location>
        <begin position="6"/>
        <end position="39"/>
    </location>
</feature>
<dbReference type="Pfam" id="PF00482">
    <property type="entry name" value="T2SSF"/>
    <property type="match status" value="1"/>
</dbReference>
<keyword evidence="3 6" id="KW-0812">Transmembrane</keyword>
<feature type="transmembrane region" description="Helical" evidence="6">
    <location>
        <begin position="198"/>
        <end position="219"/>
    </location>
</feature>